<dbReference type="EMBL" id="JAPDPI010000014">
    <property type="protein sequence ID" value="MCW3805667.1"/>
    <property type="molecule type" value="Genomic_DNA"/>
</dbReference>
<dbReference type="Gene3D" id="3.90.220.20">
    <property type="entry name" value="DNA methylase specificity domains"/>
    <property type="match status" value="2"/>
</dbReference>
<keyword evidence="4" id="KW-0175">Coiled coil</keyword>
<dbReference type="Proteomes" id="UP001207408">
    <property type="component" value="Unassembled WGS sequence"/>
</dbReference>
<keyword evidence="3" id="KW-0238">DNA-binding</keyword>
<evidence type="ECO:0000313" key="7">
    <source>
        <dbReference type="Proteomes" id="UP001207408"/>
    </source>
</evidence>
<reference evidence="6" key="1">
    <citation type="submission" date="2022-10" db="EMBL/GenBank/DDBJ databases">
        <authorList>
            <person name="Yu W.X."/>
        </authorList>
    </citation>
    <scope>NUCLEOTIDE SEQUENCE</scope>
    <source>
        <strain evidence="6">D04</strain>
    </source>
</reference>
<dbReference type="InterPro" id="IPR044946">
    <property type="entry name" value="Restrct_endonuc_typeI_TRD_sf"/>
</dbReference>
<evidence type="ECO:0000256" key="4">
    <source>
        <dbReference type="SAM" id="Coils"/>
    </source>
</evidence>
<dbReference type="GO" id="GO:0009307">
    <property type="term" value="P:DNA restriction-modification system"/>
    <property type="evidence" value="ECO:0007669"/>
    <property type="project" value="UniProtKB-KW"/>
</dbReference>
<comment type="caution">
    <text evidence="6">The sequence shown here is derived from an EMBL/GenBank/DDBJ whole genome shotgun (WGS) entry which is preliminary data.</text>
</comment>
<sequence length="416" mass="47380">MSEWKEATIGDLVTRITKGTTPPKGQGFVDKNGVNYIKSDAIEYDGTVDQSKFVLIDEETHEKFKRSQLEEGDILFSMAGNYLGKSGIVTQEMLPANTNQALAIIRLNKELALPQFIGFCFRQPNMIKYVNNMSAQSAQPNINFQEIASLYINLPDIEEQKEIINVLGNLDKKITLLRQQNKDLEELAQTLFKRWFVEFEFPNENGEPYKSSGGKMDESELGEIPEGWRLMSLSSIATYLNGLACQKYPVISEDKKLPVLKIKELGSGISDNSDWATSEVDNKYIIRSGYVIFSWSGTLMLKIWDGEDCVLNQHLFKVTSDEFPKWLIYQWTGFHLRHFIAVAQSKATTMGHIKRSHLDEAMCIIPSIEVLNKFNPSFNAQLELYINNNKEIQTLTQLRDTLLPRLMSGEIRVNPN</sequence>
<keyword evidence="2" id="KW-0680">Restriction system</keyword>
<comment type="similarity">
    <text evidence="1">Belongs to the type-I restriction system S methylase family.</text>
</comment>
<name>A0AAE3MEN9_9BACT</name>
<dbReference type="RefSeq" id="WP_301199036.1">
    <property type="nucleotide sequence ID" value="NZ_JAPDPI010000014.1"/>
</dbReference>
<gene>
    <name evidence="6" type="ORF">OM074_08495</name>
</gene>
<evidence type="ECO:0000259" key="5">
    <source>
        <dbReference type="Pfam" id="PF01420"/>
    </source>
</evidence>
<keyword evidence="6" id="KW-0540">Nuclease</keyword>
<dbReference type="InterPro" id="IPR000055">
    <property type="entry name" value="Restrct_endonuc_typeI_TRD"/>
</dbReference>
<dbReference type="CDD" id="cd17246">
    <property type="entry name" value="RMtype1_S_SonII-TRD2-CR2_like"/>
    <property type="match status" value="1"/>
</dbReference>
<evidence type="ECO:0000313" key="6">
    <source>
        <dbReference type="EMBL" id="MCW3805667.1"/>
    </source>
</evidence>
<keyword evidence="6" id="KW-0378">Hydrolase</keyword>
<dbReference type="InterPro" id="IPR052021">
    <property type="entry name" value="Type-I_RS_S_subunit"/>
</dbReference>
<organism evidence="6 7">
    <name type="scientific">Plebeiibacterium marinum</name>
    <dbReference type="NCBI Taxonomy" id="2992111"/>
    <lineage>
        <taxon>Bacteria</taxon>
        <taxon>Pseudomonadati</taxon>
        <taxon>Bacteroidota</taxon>
        <taxon>Bacteroidia</taxon>
        <taxon>Marinilabiliales</taxon>
        <taxon>Marinilabiliaceae</taxon>
        <taxon>Plebeiibacterium</taxon>
    </lineage>
</organism>
<dbReference type="PANTHER" id="PTHR30408:SF12">
    <property type="entry name" value="TYPE I RESTRICTION ENZYME MJAVIII SPECIFICITY SUBUNIT"/>
    <property type="match status" value="1"/>
</dbReference>
<protein>
    <submittedName>
        <fullName evidence="6">Restriction endonuclease subunit S</fullName>
    </submittedName>
</protein>
<dbReference type="GO" id="GO:0003677">
    <property type="term" value="F:DNA binding"/>
    <property type="evidence" value="ECO:0007669"/>
    <property type="project" value="UniProtKB-KW"/>
</dbReference>
<proteinExistence type="inferred from homology"/>
<keyword evidence="7" id="KW-1185">Reference proteome</keyword>
<evidence type="ECO:0000256" key="2">
    <source>
        <dbReference type="ARBA" id="ARBA00022747"/>
    </source>
</evidence>
<dbReference type="GO" id="GO:0004519">
    <property type="term" value="F:endonuclease activity"/>
    <property type="evidence" value="ECO:0007669"/>
    <property type="project" value="UniProtKB-KW"/>
</dbReference>
<feature type="domain" description="Type I restriction modification DNA specificity" evidence="5">
    <location>
        <begin position="1"/>
        <end position="185"/>
    </location>
</feature>
<evidence type="ECO:0000256" key="3">
    <source>
        <dbReference type="ARBA" id="ARBA00023125"/>
    </source>
</evidence>
<dbReference type="AlphaFoldDB" id="A0AAE3MEN9"/>
<evidence type="ECO:0000256" key="1">
    <source>
        <dbReference type="ARBA" id="ARBA00010923"/>
    </source>
</evidence>
<dbReference type="SUPFAM" id="SSF116734">
    <property type="entry name" value="DNA methylase specificity domain"/>
    <property type="match status" value="2"/>
</dbReference>
<feature type="domain" description="Type I restriction modification DNA specificity" evidence="5">
    <location>
        <begin position="225"/>
        <end position="369"/>
    </location>
</feature>
<accession>A0AAE3MEN9</accession>
<dbReference type="PANTHER" id="PTHR30408">
    <property type="entry name" value="TYPE-1 RESTRICTION ENZYME ECOKI SPECIFICITY PROTEIN"/>
    <property type="match status" value="1"/>
</dbReference>
<feature type="coiled-coil region" evidence="4">
    <location>
        <begin position="167"/>
        <end position="194"/>
    </location>
</feature>
<dbReference type="Pfam" id="PF01420">
    <property type="entry name" value="Methylase_S"/>
    <property type="match status" value="2"/>
</dbReference>
<keyword evidence="6" id="KW-0255">Endonuclease</keyword>